<comment type="caution">
    <text evidence="1">The sequence shown here is derived from an EMBL/GenBank/DDBJ whole genome shotgun (WGS) entry which is preliminary data.</text>
</comment>
<dbReference type="EMBL" id="LAZR01058616">
    <property type="protein sequence ID" value="KKK69508.1"/>
    <property type="molecule type" value="Genomic_DNA"/>
</dbReference>
<dbReference type="AlphaFoldDB" id="A0A0F8XKR4"/>
<accession>A0A0F8XKR4</accession>
<proteinExistence type="predicted"/>
<feature type="non-terminal residue" evidence="1">
    <location>
        <position position="1"/>
    </location>
</feature>
<evidence type="ECO:0000313" key="1">
    <source>
        <dbReference type="EMBL" id="KKK69508.1"/>
    </source>
</evidence>
<gene>
    <name evidence="1" type="ORF">LCGC14_2933350</name>
</gene>
<name>A0A0F8XKR4_9ZZZZ</name>
<sequence length="96" mass="10788">HHGYGYARTMGGKVNSVLRMSNIVGDADAYVMGHLHDKFAMVMPIQLNGLWKNRLIGMTGAYMKYGGYAEDRLYSPPARGSLKLKLHFDIERITGR</sequence>
<organism evidence="1">
    <name type="scientific">marine sediment metagenome</name>
    <dbReference type="NCBI Taxonomy" id="412755"/>
    <lineage>
        <taxon>unclassified sequences</taxon>
        <taxon>metagenomes</taxon>
        <taxon>ecological metagenomes</taxon>
    </lineage>
</organism>
<protein>
    <submittedName>
        <fullName evidence="1">Uncharacterized protein</fullName>
    </submittedName>
</protein>
<reference evidence="1" key="1">
    <citation type="journal article" date="2015" name="Nature">
        <title>Complex archaea that bridge the gap between prokaryotes and eukaryotes.</title>
        <authorList>
            <person name="Spang A."/>
            <person name="Saw J.H."/>
            <person name="Jorgensen S.L."/>
            <person name="Zaremba-Niedzwiedzka K."/>
            <person name="Martijn J."/>
            <person name="Lind A.E."/>
            <person name="van Eijk R."/>
            <person name="Schleper C."/>
            <person name="Guy L."/>
            <person name="Ettema T.J."/>
        </authorList>
    </citation>
    <scope>NUCLEOTIDE SEQUENCE</scope>
</reference>